<protein>
    <submittedName>
        <fullName evidence="2">Uncharacterized protein</fullName>
    </submittedName>
</protein>
<feature type="compositionally biased region" description="Basic and acidic residues" evidence="1">
    <location>
        <begin position="30"/>
        <end position="51"/>
    </location>
</feature>
<dbReference type="Proteomes" id="UP000735302">
    <property type="component" value="Unassembled WGS sequence"/>
</dbReference>
<accession>A0AAV3ZIL1</accession>
<name>A0AAV3ZIL1_9GAST</name>
<feature type="compositionally biased region" description="Polar residues" evidence="1">
    <location>
        <begin position="16"/>
        <end position="29"/>
    </location>
</feature>
<dbReference type="AlphaFoldDB" id="A0AAV3ZIL1"/>
<evidence type="ECO:0000256" key="1">
    <source>
        <dbReference type="SAM" id="MobiDB-lite"/>
    </source>
</evidence>
<reference evidence="2 3" key="1">
    <citation type="journal article" date="2021" name="Elife">
        <title>Chloroplast acquisition without the gene transfer in kleptoplastic sea slugs, Plakobranchus ocellatus.</title>
        <authorList>
            <person name="Maeda T."/>
            <person name="Takahashi S."/>
            <person name="Yoshida T."/>
            <person name="Shimamura S."/>
            <person name="Takaki Y."/>
            <person name="Nagai Y."/>
            <person name="Toyoda A."/>
            <person name="Suzuki Y."/>
            <person name="Arimoto A."/>
            <person name="Ishii H."/>
            <person name="Satoh N."/>
            <person name="Nishiyama T."/>
            <person name="Hasebe M."/>
            <person name="Maruyama T."/>
            <person name="Minagawa J."/>
            <person name="Obokata J."/>
            <person name="Shigenobu S."/>
        </authorList>
    </citation>
    <scope>NUCLEOTIDE SEQUENCE [LARGE SCALE GENOMIC DNA]</scope>
</reference>
<sequence length="176" mass="19706">MLTSTPFGKKIGILRGQTSSMKYSPTSETSTKEVKEQAENGRRSQEVEGRKGIRRRRRKRRSRGIKGRGGVGGIAATATAAAAAEEAQHDSTKFSLTIVAGRHSFSRYLSTLSRRVPNLNSVIQKSTSGRQSTILQYTKNEQPQQYFQPGKITEESRFSPYEVTRQFNQVVRNYSS</sequence>
<feature type="region of interest" description="Disordered" evidence="1">
    <location>
        <begin position="1"/>
        <end position="73"/>
    </location>
</feature>
<gene>
    <name evidence="2" type="ORF">PoB_002085300</name>
</gene>
<comment type="caution">
    <text evidence="2">The sequence shown here is derived from an EMBL/GenBank/DDBJ whole genome shotgun (WGS) entry which is preliminary data.</text>
</comment>
<feature type="compositionally biased region" description="Basic residues" evidence="1">
    <location>
        <begin position="52"/>
        <end position="66"/>
    </location>
</feature>
<proteinExistence type="predicted"/>
<organism evidence="2 3">
    <name type="scientific">Plakobranchus ocellatus</name>
    <dbReference type="NCBI Taxonomy" id="259542"/>
    <lineage>
        <taxon>Eukaryota</taxon>
        <taxon>Metazoa</taxon>
        <taxon>Spiralia</taxon>
        <taxon>Lophotrochozoa</taxon>
        <taxon>Mollusca</taxon>
        <taxon>Gastropoda</taxon>
        <taxon>Heterobranchia</taxon>
        <taxon>Euthyneura</taxon>
        <taxon>Panpulmonata</taxon>
        <taxon>Sacoglossa</taxon>
        <taxon>Placobranchoidea</taxon>
        <taxon>Plakobranchidae</taxon>
        <taxon>Plakobranchus</taxon>
    </lineage>
</organism>
<dbReference type="EMBL" id="BLXT01002434">
    <property type="protein sequence ID" value="GFN94347.1"/>
    <property type="molecule type" value="Genomic_DNA"/>
</dbReference>
<evidence type="ECO:0000313" key="3">
    <source>
        <dbReference type="Proteomes" id="UP000735302"/>
    </source>
</evidence>
<evidence type="ECO:0000313" key="2">
    <source>
        <dbReference type="EMBL" id="GFN94347.1"/>
    </source>
</evidence>
<keyword evidence="3" id="KW-1185">Reference proteome</keyword>